<dbReference type="Proteomes" id="UP000790787">
    <property type="component" value="Chromosome 22"/>
</dbReference>
<name>A0AC58TP28_TOBAC</name>
<keyword evidence="1" id="KW-1185">Reference proteome</keyword>
<evidence type="ECO:0000313" key="2">
    <source>
        <dbReference type="RefSeq" id="XP_075098965.1"/>
    </source>
</evidence>
<accession>A0AC58TP28</accession>
<proteinExistence type="predicted"/>
<sequence>MAARGMNLTCIAPSIQDGEKIIELNKEKIEKGNVKWWQALILYVVGEEPTIGALERFIAATWNFALKPKIFYHNDGYFVVHFNSLEDKDVVLCSGTYTINNKPIIIKAWTHTFSFHSEVLQTIPPWVHLPNLPLSCWKRETLSRIESGLEVSIYVDECTTKEERISYARLLMEMNITRPLPKTIKVKDSTGDISDQEIVYDWVPECCHT</sequence>
<reference evidence="1" key="1">
    <citation type="journal article" date="2014" name="Nat. Commun.">
        <title>The tobacco genome sequence and its comparison with those of tomato and potato.</title>
        <authorList>
            <person name="Sierro N."/>
            <person name="Battey J.N."/>
            <person name="Ouadi S."/>
            <person name="Bakaher N."/>
            <person name="Bovet L."/>
            <person name="Willig A."/>
            <person name="Goepfert S."/>
            <person name="Peitsch M.C."/>
            <person name="Ivanov N.V."/>
        </authorList>
    </citation>
    <scope>NUCLEOTIDE SEQUENCE [LARGE SCALE GENOMIC DNA]</scope>
</reference>
<organism evidence="1 2">
    <name type="scientific">Nicotiana tabacum</name>
    <name type="common">Common tobacco</name>
    <dbReference type="NCBI Taxonomy" id="4097"/>
    <lineage>
        <taxon>Eukaryota</taxon>
        <taxon>Viridiplantae</taxon>
        <taxon>Streptophyta</taxon>
        <taxon>Embryophyta</taxon>
        <taxon>Tracheophyta</taxon>
        <taxon>Spermatophyta</taxon>
        <taxon>Magnoliopsida</taxon>
        <taxon>eudicotyledons</taxon>
        <taxon>Gunneridae</taxon>
        <taxon>Pentapetalae</taxon>
        <taxon>asterids</taxon>
        <taxon>lamiids</taxon>
        <taxon>Solanales</taxon>
        <taxon>Solanaceae</taxon>
        <taxon>Nicotianoideae</taxon>
        <taxon>Nicotianeae</taxon>
        <taxon>Nicotiana</taxon>
    </lineage>
</organism>
<gene>
    <name evidence="2" type="primary">LOC142175862</name>
</gene>
<protein>
    <submittedName>
        <fullName evidence="2">Uncharacterized protein LOC142175862</fullName>
    </submittedName>
</protein>
<reference evidence="2" key="2">
    <citation type="submission" date="2025-08" db="UniProtKB">
        <authorList>
            <consortium name="RefSeq"/>
        </authorList>
    </citation>
    <scope>IDENTIFICATION</scope>
    <source>
        <tissue evidence="2">Leaf</tissue>
    </source>
</reference>
<dbReference type="RefSeq" id="XP_075098965.1">
    <property type="nucleotide sequence ID" value="XM_075242864.1"/>
</dbReference>
<evidence type="ECO:0000313" key="1">
    <source>
        <dbReference type="Proteomes" id="UP000790787"/>
    </source>
</evidence>